<dbReference type="InterPro" id="IPR045865">
    <property type="entry name" value="ACT-like_dom_sf"/>
</dbReference>
<dbReference type="GO" id="GO:0004617">
    <property type="term" value="F:phosphoglycerate dehydrogenase activity"/>
    <property type="evidence" value="ECO:0007669"/>
    <property type="project" value="UniProtKB-EC"/>
</dbReference>
<feature type="domain" description="D-isomer specific 2-hydroxyacid dehydrogenase catalytic" evidence="6">
    <location>
        <begin position="33"/>
        <end position="315"/>
    </location>
</feature>
<evidence type="ECO:0000313" key="8">
    <source>
        <dbReference type="EMBL" id="SPT54367.1"/>
    </source>
</evidence>
<dbReference type="Pfam" id="PF00389">
    <property type="entry name" value="2-Hacid_dh"/>
    <property type="match status" value="1"/>
</dbReference>
<dbReference type="InterPro" id="IPR029752">
    <property type="entry name" value="D-isomer_DH_CS1"/>
</dbReference>
<dbReference type="SUPFAM" id="SSF51735">
    <property type="entry name" value="NAD(P)-binding Rossmann-fold domains"/>
    <property type="match status" value="1"/>
</dbReference>
<keyword evidence="3" id="KW-0520">NAD</keyword>
<dbReference type="RefSeq" id="WP_111837268.1">
    <property type="nucleotide sequence ID" value="NZ_UAPQ01000011.1"/>
</dbReference>
<comment type="pathway">
    <text evidence="4">Amino-acid biosynthesis.</text>
</comment>
<dbReference type="InterPro" id="IPR006140">
    <property type="entry name" value="D-isomer_DH_NAD-bd"/>
</dbReference>
<keyword evidence="2 5" id="KW-0560">Oxidoreductase</keyword>
<dbReference type="Proteomes" id="UP000250006">
    <property type="component" value="Unassembled WGS sequence"/>
</dbReference>
<feature type="domain" description="D-isomer specific 2-hydroxyacid dehydrogenase NAD-binding" evidence="7">
    <location>
        <begin position="132"/>
        <end position="283"/>
    </location>
</feature>
<dbReference type="InterPro" id="IPR029753">
    <property type="entry name" value="D-isomer_DH_CS"/>
</dbReference>
<evidence type="ECO:0000256" key="5">
    <source>
        <dbReference type="RuleBase" id="RU003719"/>
    </source>
</evidence>
<evidence type="ECO:0000256" key="1">
    <source>
        <dbReference type="ARBA" id="ARBA00005854"/>
    </source>
</evidence>
<evidence type="ECO:0000256" key="2">
    <source>
        <dbReference type="ARBA" id="ARBA00023002"/>
    </source>
</evidence>
<dbReference type="EC" id="1.1.1.95" evidence="8"/>
<dbReference type="Gene3D" id="3.40.50.720">
    <property type="entry name" value="NAD(P)-binding Rossmann-like Domain"/>
    <property type="match status" value="2"/>
</dbReference>
<evidence type="ECO:0000256" key="4">
    <source>
        <dbReference type="ARBA" id="ARBA00029440"/>
    </source>
</evidence>
<gene>
    <name evidence="8" type="primary">serA</name>
    <name evidence="8" type="ORF">NCTC11535_02081</name>
</gene>
<reference evidence="8 9" key="1">
    <citation type="submission" date="2018-06" db="EMBL/GenBank/DDBJ databases">
        <authorList>
            <consortium name="Pathogen Informatics"/>
            <person name="Doyle S."/>
        </authorList>
    </citation>
    <scope>NUCLEOTIDE SEQUENCE [LARGE SCALE GENOMIC DNA]</scope>
    <source>
        <strain evidence="8 9">NCTC11535</strain>
    </source>
</reference>
<dbReference type="PANTHER" id="PTHR42938">
    <property type="entry name" value="FORMATE DEHYDROGENASE 1"/>
    <property type="match status" value="1"/>
</dbReference>
<dbReference type="InterPro" id="IPR036291">
    <property type="entry name" value="NAD(P)-bd_dom_sf"/>
</dbReference>
<organism evidence="8 9">
    <name type="scientific">Actinomyces bovis</name>
    <dbReference type="NCBI Taxonomy" id="1658"/>
    <lineage>
        <taxon>Bacteria</taxon>
        <taxon>Bacillati</taxon>
        <taxon>Actinomycetota</taxon>
        <taxon>Actinomycetes</taxon>
        <taxon>Actinomycetales</taxon>
        <taxon>Actinomycetaceae</taxon>
        <taxon>Actinomyces</taxon>
    </lineage>
</organism>
<dbReference type="Gene3D" id="3.30.70.260">
    <property type="match status" value="1"/>
</dbReference>
<proteinExistence type="inferred from homology"/>
<dbReference type="SUPFAM" id="SSF55021">
    <property type="entry name" value="ACT-like"/>
    <property type="match status" value="1"/>
</dbReference>
<dbReference type="CDD" id="cd04901">
    <property type="entry name" value="ACT_3PGDH"/>
    <property type="match status" value="1"/>
</dbReference>
<keyword evidence="9" id="KW-1185">Reference proteome</keyword>
<dbReference type="InterPro" id="IPR006139">
    <property type="entry name" value="D-isomer_2_OHA_DH_cat_dom"/>
</dbReference>
<dbReference type="EMBL" id="UAPQ01000011">
    <property type="protein sequence ID" value="SPT54367.1"/>
    <property type="molecule type" value="Genomic_DNA"/>
</dbReference>
<comment type="caution">
    <text evidence="8">The sequence shown here is derived from an EMBL/GenBank/DDBJ whole genome shotgun (WGS) entry which is preliminary data.</text>
</comment>
<comment type="similarity">
    <text evidence="1 5">Belongs to the D-isomer specific 2-hydroxyacid dehydrogenase family.</text>
</comment>
<dbReference type="PROSITE" id="PS00065">
    <property type="entry name" value="D_2_HYDROXYACID_DH_1"/>
    <property type="match status" value="1"/>
</dbReference>
<dbReference type="PANTHER" id="PTHR42938:SF47">
    <property type="entry name" value="HYDROXYPYRUVATE REDUCTASE"/>
    <property type="match status" value="1"/>
</dbReference>
<evidence type="ECO:0000259" key="6">
    <source>
        <dbReference type="Pfam" id="PF00389"/>
    </source>
</evidence>
<dbReference type="Pfam" id="PF02826">
    <property type="entry name" value="2-Hacid_dh_C"/>
    <property type="match status" value="1"/>
</dbReference>
<evidence type="ECO:0000256" key="3">
    <source>
        <dbReference type="ARBA" id="ARBA00023027"/>
    </source>
</evidence>
<dbReference type="CDD" id="cd12174">
    <property type="entry name" value="PGDH_like_3"/>
    <property type="match status" value="1"/>
</dbReference>
<evidence type="ECO:0000259" key="7">
    <source>
        <dbReference type="Pfam" id="PF02826"/>
    </source>
</evidence>
<dbReference type="PROSITE" id="PS00670">
    <property type="entry name" value="D_2_HYDROXYACID_DH_2"/>
    <property type="match status" value="1"/>
</dbReference>
<name>A0ABY1VRJ4_9ACTO</name>
<accession>A0ABY1VRJ4</accession>
<evidence type="ECO:0000313" key="9">
    <source>
        <dbReference type="Proteomes" id="UP000250006"/>
    </source>
</evidence>
<dbReference type="SUPFAM" id="SSF52283">
    <property type="entry name" value="Formate/glycerate dehydrogenase catalytic domain-like"/>
    <property type="match status" value="1"/>
</dbReference>
<sequence>MTAIPTPTERFRVKTLNAISGSGLTRFPAEIYEVGDAVEKPHALLVRSAKLHDTPIADSVLAIGRAGAGTNNIPVAAMTERGVPVFNTPGANANAVKELVLAGLFIASRNLIPAARFAHTLEGDDAAIAKAVEAGKKQFVGFELPGKTLGVIGLGAIGVQVANAALGLGLKVVGFDPAISVDHAWNLSAEVKRAGSIEEVFKRADILTVHVPLIDATRGLISTQRLALMRHSAIILNFARAEIVDEPAIISALDQGYLSGYVCDFPSNAVHKHPKCISLPHLGASTKEAERNCAIMAVDELRGFLEEGQVHNSVNFPEAVMAREPGTHRLVIVNRNVPNMVGQVSTLVAQHGQNIANLLNRSRGDLAVTLVDIDGPVHPGGLEELRAIDGVLSARVIPA</sequence>
<protein>
    <submittedName>
        <fullName evidence="8">D-3-phosphoglycerate dehydrogenase</fullName>
        <ecNumber evidence="8">1.1.1.95</ecNumber>
    </submittedName>
</protein>